<reference evidence="1" key="1">
    <citation type="submission" date="2015-12" db="EMBL/GenBank/DDBJ databases">
        <title>Gene expression during late stages of embryo sac development: a critical building block for successful pollen-pistil interactions.</title>
        <authorList>
            <person name="Liu Y."/>
            <person name="Joly V."/>
            <person name="Sabar M."/>
            <person name="Matton D.P."/>
        </authorList>
    </citation>
    <scope>NUCLEOTIDE SEQUENCE</scope>
</reference>
<protein>
    <submittedName>
        <fullName evidence="1">Putative ovule protein</fullName>
    </submittedName>
</protein>
<organism evidence="1">
    <name type="scientific">Solanum chacoense</name>
    <name type="common">Chaco potato</name>
    <dbReference type="NCBI Taxonomy" id="4108"/>
    <lineage>
        <taxon>Eukaryota</taxon>
        <taxon>Viridiplantae</taxon>
        <taxon>Streptophyta</taxon>
        <taxon>Embryophyta</taxon>
        <taxon>Tracheophyta</taxon>
        <taxon>Spermatophyta</taxon>
        <taxon>Magnoliopsida</taxon>
        <taxon>eudicotyledons</taxon>
        <taxon>Gunneridae</taxon>
        <taxon>Pentapetalae</taxon>
        <taxon>asterids</taxon>
        <taxon>lamiids</taxon>
        <taxon>Solanales</taxon>
        <taxon>Solanaceae</taxon>
        <taxon>Solanoideae</taxon>
        <taxon>Solaneae</taxon>
        <taxon>Solanum</taxon>
    </lineage>
</organism>
<dbReference type="EMBL" id="GEDG01003674">
    <property type="protein sequence ID" value="JAP34734.1"/>
    <property type="molecule type" value="Transcribed_RNA"/>
</dbReference>
<sequence>MILYVGFCFKLDFHLTDGVLPSATQIIIYRESDQLTSMCILMVFYVNEVRSPGVILHAVTTLSVL</sequence>
<dbReference type="AlphaFoldDB" id="A0A0V0IQ84"/>
<evidence type="ECO:0000313" key="1">
    <source>
        <dbReference type="EMBL" id="JAP34734.1"/>
    </source>
</evidence>
<accession>A0A0V0IQ84</accession>
<proteinExistence type="predicted"/>
<name>A0A0V0IQ84_SOLCH</name>